<evidence type="ECO:0000259" key="1">
    <source>
        <dbReference type="PROSITE" id="PS50072"/>
    </source>
</evidence>
<dbReference type="Proteomes" id="UP000751190">
    <property type="component" value="Unassembled WGS sequence"/>
</dbReference>
<dbReference type="InterPro" id="IPR002130">
    <property type="entry name" value="Cyclophilin-type_PPIase_dom"/>
</dbReference>
<dbReference type="GO" id="GO:0016018">
    <property type="term" value="F:cyclosporin A binding"/>
    <property type="evidence" value="ECO:0007669"/>
    <property type="project" value="TreeGrafter"/>
</dbReference>
<organism evidence="2 3">
    <name type="scientific">Diacronema lutheri</name>
    <name type="common">Unicellular marine alga</name>
    <name type="synonym">Monochrysis lutheri</name>
    <dbReference type="NCBI Taxonomy" id="2081491"/>
    <lineage>
        <taxon>Eukaryota</taxon>
        <taxon>Haptista</taxon>
        <taxon>Haptophyta</taxon>
        <taxon>Pavlovophyceae</taxon>
        <taxon>Pavlovales</taxon>
        <taxon>Pavlovaceae</taxon>
        <taxon>Diacronema</taxon>
    </lineage>
</organism>
<gene>
    <name evidence="2" type="ORF">KFE25_012159</name>
</gene>
<name>A0A8J6C6Y8_DIALT</name>
<evidence type="ECO:0000313" key="2">
    <source>
        <dbReference type="EMBL" id="KAG8462339.1"/>
    </source>
</evidence>
<dbReference type="GO" id="GO:0003755">
    <property type="term" value="F:peptidyl-prolyl cis-trans isomerase activity"/>
    <property type="evidence" value="ECO:0007669"/>
    <property type="project" value="InterPro"/>
</dbReference>
<dbReference type="EMBL" id="JAGTXO010000021">
    <property type="protein sequence ID" value="KAG8462339.1"/>
    <property type="molecule type" value="Genomic_DNA"/>
</dbReference>
<keyword evidence="3" id="KW-1185">Reference proteome</keyword>
<evidence type="ECO:0000313" key="3">
    <source>
        <dbReference type="Proteomes" id="UP000751190"/>
    </source>
</evidence>
<dbReference type="PANTHER" id="PTHR11071">
    <property type="entry name" value="PEPTIDYL-PROLYL CIS-TRANS ISOMERASE"/>
    <property type="match status" value="1"/>
</dbReference>
<dbReference type="OrthoDB" id="193499at2759"/>
<dbReference type="InterPro" id="IPR029000">
    <property type="entry name" value="Cyclophilin-like_dom_sf"/>
</dbReference>
<dbReference type="AlphaFoldDB" id="A0A8J6C6Y8"/>
<dbReference type="SUPFAM" id="SSF50891">
    <property type="entry name" value="Cyclophilin-like"/>
    <property type="match status" value="1"/>
</dbReference>
<dbReference type="Gene3D" id="2.40.100.10">
    <property type="entry name" value="Cyclophilin-like"/>
    <property type="match status" value="1"/>
</dbReference>
<dbReference type="Pfam" id="PF00160">
    <property type="entry name" value="Pro_isomerase"/>
    <property type="match status" value="1"/>
</dbReference>
<reference evidence="2" key="1">
    <citation type="submission" date="2021-05" db="EMBL/GenBank/DDBJ databases">
        <title>The genome of the haptophyte Pavlova lutheri (Diacronema luteri, Pavlovales) - a model for lipid biosynthesis in eukaryotic algae.</title>
        <authorList>
            <person name="Hulatt C.J."/>
            <person name="Posewitz M.C."/>
        </authorList>
    </citation>
    <scope>NUCLEOTIDE SEQUENCE</scope>
    <source>
        <strain evidence="2">NIVA-4/92</strain>
    </source>
</reference>
<dbReference type="GO" id="GO:0006457">
    <property type="term" value="P:protein folding"/>
    <property type="evidence" value="ECO:0007669"/>
    <property type="project" value="TreeGrafter"/>
</dbReference>
<protein>
    <recommendedName>
        <fullName evidence="1">PPIase cyclophilin-type domain-containing protein</fullName>
    </recommendedName>
</protein>
<proteinExistence type="predicted"/>
<dbReference type="PROSITE" id="PS50072">
    <property type="entry name" value="CSA_PPIASE_2"/>
    <property type="match status" value="1"/>
</dbReference>
<dbReference type="GO" id="GO:0005737">
    <property type="term" value="C:cytoplasm"/>
    <property type="evidence" value="ECO:0007669"/>
    <property type="project" value="TreeGrafter"/>
</dbReference>
<feature type="domain" description="PPIase cyclophilin-type" evidence="1">
    <location>
        <begin position="197"/>
        <end position="348"/>
    </location>
</feature>
<dbReference type="PANTHER" id="PTHR11071:SF561">
    <property type="entry name" value="PEPTIDYL-PROLYL CIS-TRANS ISOMERASE D-RELATED"/>
    <property type="match status" value="1"/>
</dbReference>
<accession>A0A8J6C6Y8</accession>
<dbReference type="PRINTS" id="PR00153">
    <property type="entry name" value="CSAPPISMRASE"/>
</dbReference>
<sequence>MPRGKGGADALRWAFFLVACLSGVLLVLHMASLRGSVLAGSLVAPRRPLAGGASGARNATLPDRCYTAPHTEYEGSVEIWGETNILPSAAACCAACRAHRAAEEAAGRVGRGCVLWVFCARAGGCGGGQKAGACWGKRNEREHDGPSPRVRARGAGVPWTSGAAFTDAEAAAAFAAERAALAAVAERRERVGNPRVFFDVEIDGTPSGRVEFALYARESPRHAENFRAMCTGERGGKKTFEGMRFYRIIDRFIDQAGVNGVNSIWDEPFDDDPAGLAMRHDRGGLLSSANSGPDSNTGHFSIVVAPAPHLDGSYTIFGEVVAGMEVVAAINRLALPRLPGVAGSAVVVRAGCVRSCEPRPDVRPKCATRGTTEATVQGRRIVHPCVD</sequence>
<comment type="caution">
    <text evidence="2">The sequence shown here is derived from an EMBL/GenBank/DDBJ whole genome shotgun (WGS) entry which is preliminary data.</text>
</comment>